<name>A0A8J4H4K0_9BACL</name>
<sequence>MGRKGRKGRMDAAWTQGMHGTQGPQRPQRPQGGASSITYCRVGQLLGKLSADHWRLPDCKWV</sequence>
<dbReference type="RefSeq" id="WP_213411456.1">
    <property type="nucleotide sequence ID" value="NZ_BOVK01000018.1"/>
</dbReference>
<protein>
    <submittedName>
        <fullName evidence="2">Uncharacterized protein</fullName>
    </submittedName>
</protein>
<reference evidence="2" key="1">
    <citation type="submission" date="2021-04" db="EMBL/GenBank/DDBJ databases">
        <title>Draft genome sequence of Xylanibacillus composti strain K13.</title>
        <authorList>
            <person name="Uke A."/>
            <person name="Chhe C."/>
            <person name="Baramee S."/>
            <person name="Kosugi A."/>
        </authorList>
    </citation>
    <scope>NUCLEOTIDE SEQUENCE</scope>
    <source>
        <strain evidence="2">K13</strain>
    </source>
</reference>
<comment type="caution">
    <text evidence="2">The sequence shown here is derived from an EMBL/GenBank/DDBJ whole genome shotgun (WGS) entry which is preliminary data.</text>
</comment>
<dbReference type="EMBL" id="BOVK01000018">
    <property type="protein sequence ID" value="GIQ68769.1"/>
    <property type="molecule type" value="Genomic_DNA"/>
</dbReference>
<evidence type="ECO:0000313" key="2">
    <source>
        <dbReference type="EMBL" id="GIQ68769.1"/>
    </source>
</evidence>
<evidence type="ECO:0000256" key="1">
    <source>
        <dbReference type="SAM" id="MobiDB-lite"/>
    </source>
</evidence>
<dbReference type="Proteomes" id="UP000677918">
    <property type="component" value="Unassembled WGS sequence"/>
</dbReference>
<proteinExistence type="predicted"/>
<feature type="compositionally biased region" description="Low complexity" evidence="1">
    <location>
        <begin position="22"/>
        <end position="33"/>
    </location>
</feature>
<evidence type="ECO:0000313" key="3">
    <source>
        <dbReference type="Proteomes" id="UP000677918"/>
    </source>
</evidence>
<gene>
    <name evidence="2" type="ORF">XYCOK13_15930</name>
</gene>
<dbReference type="AlphaFoldDB" id="A0A8J4H4K0"/>
<feature type="region of interest" description="Disordered" evidence="1">
    <location>
        <begin position="1"/>
        <end position="35"/>
    </location>
</feature>
<accession>A0A8J4H4K0</accession>
<organism evidence="2 3">
    <name type="scientific">Xylanibacillus composti</name>
    <dbReference type="NCBI Taxonomy" id="1572762"/>
    <lineage>
        <taxon>Bacteria</taxon>
        <taxon>Bacillati</taxon>
        <taxon>Bacillota</taxon>
        <taxon>Bacilli</taxon>
        <taxon>Bacillales</taxon>
        <taxon>Paenibacillaceae</taxon>
        <taxon>Xylanibacillus</taxon>
    </lineage>
</organism>
<keyword evidence="3" id="KW-1185">Reference proteome</keyword>